<dbReference type="InterPro" id="IPR000120">
    <property type="entry name" value="Amidase"/>
</dbReference>
<evidence type="ECO:0000256" key="1">
    <source>
        <dbReference type="ARBA" id="ARBA00008069"/>
    </source>
</evidence>
<dbReference type="RefSeq" id="WP_149266201.1">
    <property type="nucleotide sequence ID" value="NZ_VFJB01000004.1"/>
</dbReference>
<evidence type="ECO:0000313" key="12">
    <source>
        <dbReference type="EMBL" id="KAA0258649.1"/>
    </source>
</evidence>
<gene>
    <name evidence="10 12" type="primary">gatA</name>
    <name evidence="12" type="ORF">FHQ18_05695</name>
</gene>
<dbReference type="GO" id="GO:0030956">
    <property type="term" value="C:glutamyl-tRNA(Gln) amidotransferase complex"/>
    <property type="evidence" value="ECO:0007669"/>
    <property type="project" value="InterPro"/>
</dbReference>
<evidence type="ECO:0000256" key="10">
    <source>
        <dbReference type="HAMAP-Rule" id="MF_00120"/>
    </source>
</evidence>
<dbReference type="NCBIfam" id="TIGR00132">
    <property type="entry name" value="gatA"/>
    <property type="match status" value="1"/>
</dbReference>
<dbReference type="GO" id="GO:0050567">
    <property type="term" value="F:glutaminyl-tRNA synthase (glutamine-hydrolyzing) activity"/>
    <property type="evidence" value="ECO:0007669"/>
    <property type="project" value="UniProtKB-UniRule"/>
</dbReference>
<evidence type="ECO:0000256" key="3">
    <source>
        <dbReference type="ARBA" id="ARBA00012739"/>
    </source>
</evidence>
<dbReference type="Proteomes" id="UP000322876">
    <property type="component" value="Unassembled WGS sequence"/>
</dbReference>
<keyword evidence="12" id="KW-0808">Transferase</keyword>
<comment type="caution">
    <text evidence="12">The sequence shown here is derived from an EMBL/GenBank/DDBJ whole genome shotgun (WGS) entry which is preliminary data.</text>
</comment>
<dbReference type="Pfam" id="PF01425">
    <property type="entry name" value="Amidase"/>
    <property type="match status" value="1"/>
</dbReference>
<feature type="domain" description="Amidase" evidence="11">
    <location>
        <begin position="27"/>
        <end position="465"/>
    </location>
</feature>
<feature type="active site" description="Charge relay system" evidence="10">
    <location>
        <position position="78"/>
    </location>
</feature>
<evidence type="ECO:0000256" key="9">
    <source>
        <dbReference type="ARBA" id="ARBA00047407"/>
    </source>
</evidence>
<evidence type="ECO:0000259" key="11">
    <source>
        <dbReference type="Pfam" id="PF01425"/>
    </source>
</evidence>
<evidence type="ECO:0000256" key="5">
    <source>
        <dbReference type="ARBA" id="ARBA00022598"/>
    </source>
</evidence>
<dbReference type="Gene3D" id="3.90.1300.10">
    <property type="entry name" value="Amidase signature (AS) domain"/>
    <property type="match status" value="1"/>
</dbReference>
<feature type="active site" description="Acyl-ester intermediate" evidence="10">
    <location>
        <position position="177"/>
    </location>
</feature>
<evidence type="ECO:0000256" key="7">
    <source>
        <dbReference type="ARBA" id="ARBA00022840"/>
    </source>
</evidence>
<accession>A0A5A8F6Z4</accession>
<name>A0A5A8F6Z4_9BACT</name>
<protein>
    <recommendedName>
        <fullName evidence="4 10">Glutamyl-tRNA(Gln) amidotransferase subunit A</fullName>
        <shortName evidence="10">Glu-ADT subunit A</shortName>
        <ecNumber evidence="3 10">6.3.5.7</ecNumber>
    </recommendedName>
</protein>
<dbReference type="GO" id="GO:0016740">
    <property type="term" value="F:transferase activity"/>
    <property type="evidence" value="ECO:0007669"/>
    <property type="project" value="UniProtKB-KW"/>
</dbReference>
<dbReference type="InterPro" id="IPR020556">
    <property type="entry name" value="Amidase_CS"/>
</dbReference>
<evidence type="ECO:0000313" key="13">
    <source>
        <dbReference type="Proteomes" id="UP000322876"/>
    </source>
</evidence>
<keyword evidence="8 10" id="KW-0648">Protein biosynthesis</keyword>
<comment type="subunit">
    <text evidence="2 10">Heterotrimer of A, B and C subunits.</text>
</comment>
<comment type="catalytic activity">
    <reaction evidence="9 10">
        <text>L-glutamyl-tRNA(Gln) + L-glutamine + ATP + H2O = L-glutaminyl-tRNA(Gln) + L-glutamate + ADP + phosphate + H(+)</text>
        <dbReference type="Rhea" id="RHEA:17521"/>
        <dbReference type="Rhea" id="RHEA-COMP:9681"/>
        <dbReference type="Rhea" id="RHEA-COMP:9684"/>
        <dbReference type="ChEBI" id="CHEBI:15377"/>
        <dbReference type="ChEBI" id="CHEBI:15378"/>
        <dbReference type="ChEBI" id="CHEBI:29985"/>
        <dbReference type="ChEBI" id="CHEBI:30616"/>
        <dbReference type="ChEBI" id="CHEBI:43474"/>
        <dbReference type="ChEBI" id="CHEBI:58359"/>
        <dbReference type="ChEBI" id="CHEBI:78520"/>
        <dbReference type="ChEBI" id="CHEBI:78521"/>
        <dbReference type="ChEBI" id="CHEBI:456216"/>
        <dbReference type="EC" id="6.3.5.7"/>
    </reaction>
</comment>
<dbReference type="InterPro" id="IPR036928">
    <property type="entry name" value="AS_sf"/>
</dbReference>
<reference evidence="12 13" key="1">
    <citation type="submission" date="2019-06" db="EMBL/GenBank/DDBJ databases">
        <title>Genomic insights into carbon and energy metabolism of Deferribacter autotrophicus revealed new metabolic traits in the phylum Deferribacteres.</title>
        <authorList>
            <person name="Slobodkin A.I."/>
            <person name="Slobodkina G.B."/>
            <person name="Allioux M."/>
            <person name="Alain K."/>
            <person name="Jebbar M."/>
            <person name="Shadrin V."/>
            <person name="Kublanov I.V."/>
            <person name="Toshchakov S.V."/>
            <person name="Bonch-Osmolovskaya E.A."/>
        </authorList>
    </citation>
    <scope>NUCLEOTIDE SEQUENCE [LARGE SCALE GENOMIC DNA]</scope>
    <source>
        <strain evidence="12 13">SL50</strain>
    </source>
</reference>
<dbReference type="AlphaFoldDB" id="A0A5A8F6Z4"/>
<evidence type="ECO:0000256" key="4">
    <source>
        <dbReference type="ARBA" id="ARBA00014428"/>
    </source>
</evidence>
<keyword evidence="6 10" id="KW-0547">Nucleotide-binding</keyword>
<evidence type="ECO:0000256" key="8">
    <source>
        <dbReference type="ARBA" id="ARBA00022917"/>
    </source>
</evidence>
<dbReference type="OrthoDB" id="9811471at2"/>
<dbReference type="InterPro" id="IPR023631">
    <property type="entry name" value="Amidase_dom"/>
</dbReference>
<dbReference type="HAMAP" id="MF_00120">
    <property type="entry name" value="GatA"/>
    <property type="match status" value="1"/>
</dbReference>
<comment type="function">
    <text evidence="10">Allows the formation of correctly charged Gln-tRNA(Gln) through the transamidation of misacylated Glu-tRNA(Gln) in organisms which lack glutaminyl-tRNA synthetase. The reaction takes place in the presence of glutamine and ATP through an activated gamma-phospho-Glu-tRNA(Gln).</text>
</comment>
<dbReference type="EMBL" id="VFJB01000004">
    <property type="protein sequence ID" value="KAA0258649.1"/>
    <property type="molecule type" value="Genomic_DNA"/>
</dbReference>
<comment type="similarity">
    <text evidence="1 10">Belongs to the amidase family. GatA subfamily.</text>
</comment>
<evidence type="ECO:0000256" key="6">
    <source>
        <dbReference type="ARBA" id="ARBA00022741"/>
    </source>
</evidence>
<proteinExistence type="inferred from homology"/>
<feature type="active site" description="Charge relay system" evidence="10">
    <location>
        <position position="153"/>
    </location>
</feature>
<evidence type="ECO:0000256" key="2">
    <source>
        <dbReference type="ARBA" id="ARBA00011123"/>
    </source>
</evidence>
<dbReference type="SUPFAM" id="SSF75304">
    <property type="entry name" value="Amidase signature (AS) enzymes"/>
    <property type="match status" value="1"/>
</dbReference>
<dbReference type="InterPro" id="IPR004412">
    <property type="entry name" value="GatA"/>
</dbReference>
<dbReference type="GO" id="GO:0005524">
    <property type="term" value="F:ATP binding"/>
    <property type="evidence" value="ECO:0007669"/>
    <property type="project" value="UniProtKB-KW"/>
</dbReference>
<keyword evidence="7 10" id="KW-0067">ATP-binding</keyword>
<organism evidence="12 13">
    <name type="scientific">Deferribacter autotrophicus</name>
    <dbReference type="NCBI Taxonomy" id="500465"/>
    <lineage>
        <taxon>Bacteria</taxon>
        <taxon>Pseudomonadati</taxon>
        <taxon>Deferribacterota</taxon>
        <taxon>Deferribacteres</taxon>
        <taxon>Deferribacterales</taxon>
        <taxon>Deferribacteraceae</taxon>
        <taxon>Deferribacter</taxon>
    </lineage>
</organism>
<dbReference type="PANTHER" id="PTHR11895">
    <property type="entry name" value="TRANSAMIDASE"/>
    <property type="match status" value="1"/>
</dbReference>
<dbReference type="PANTHER" id="PTHR11895:SF151">
    <property type="entry name" value="GLUTAMYL-TRNA(GLN) AMIDOTRANSFERASE SUBUNIT A"/>
    <property type="match status" value="1"/>
</dbReference>
<sequence>MDLLNKSITELKALLDKGEITAYELNKFYLDRIKALDEKVESFLYINENVLEEAKLIDEKRKNGESLPEFAGIPIAIKDNMVTKGMPTTCASKILENFDSPYDATVVNMLKEKGFFIIGKLNMDEFAMGSSCENSFYKKTKNPWDLERVPGGSSGGSAASVAARLVPASLGSDTGGSIRQPASLCGVCGLKPTYGRVSRYGLVAFASSLDQIGPITTSAEDAALLLSVFGKHDEHDSTSADYPEKDYVSALTEDVKGMKVGIPKEFFGEGLQEDVKKRVEEAIDVIKGLGCEIKEISLPHTEYGIAVYYIIATAEASSNLARYDGVRYGFRAEADGLIGMYEKTRSIGFGDEVKRRIMLGTYVLSAGYYDAYYLKAQKVRTLIKNDFLNAFKEVDVILTPTSPTTAFKLGEKSGDPLQMYLSDIFTISLNLFGGCGISIPCGFDSNNLPVGLQLMGSYFEEEKILRLAYKYQEVTDFHKKIPQL</sequence>
<keyword evidence="13" id="KW-1185">Reference proteome</keyword>
<dbReference type="EC" id="6.3.5.7" evidence="3 10"/>
<dbReference type="GO" id="GO:0006412">
    <property type="term" value="P:translation"/>
    <property type="evidence" value="ECO:0007669"/>
    <property type="project" value="UniProtKB-UniRule"/>
</dbReference>
<dbReference type="PROSITE" id="PS00571">
    <property type="entry name" value="AMIDASES"/>
    <property type="match status" value="1"/>
</dbReference>
<keyword evidence="5 10" id="KW-0436">Ligase</keyword>